<sequence length="152" mass="16428">TIRIECAAGRPFSGRAAFLFSCLPARSSYLQGCAFCFVSADQPSLPCLPRAINGSPPFCLFLVGPAEQGATTYTTLTFQLKQSHAQTYMYIHIQHGAATGQAISITSPHKTPPPSLLFGSPFPSCRFPFDLTQLAGRTTFSSVEHRRQQGLG</sequence>
<feature type="non-terminal residue" evidence="1">
    <location>
        <position position="1"/>
    </location>
</feature>
<name>A0AAV0LCV9_9ROSI</name>
<dbReference type="Proteomes" id="UP001154282">
    <property type="component" value="Unassembled WGS sequence"/>
</dbReference>
<keyword evidence="2" id="KW-1185">Reference proteome</keyword>
<reference evidence="1" key="1">
    <citation type="submission" date="2022-08" db="EMBL/GenBank/DDBJ databases">
        <authorList>
            <person name="Gutierrez-Valencia J."/>
        </authorList>
    </citation>
    <scope>NUCLEOTIDE SEQUENCE</scope>
</reference>
<protein>
    <submittedName>
        <fullName evidence="1">Uncharacterized protein</fullName>
    </submittedName>
</protein>
<dbReference type="EMBL" id="CAMGYJ010000006">
    <property type="protein sequence ID" value="CAI0432081.1"/>
    <property type="molecule type" value="Genomic_DNA"/>
</dbReference>
<proteinExistence type="predicted"/>
<dbReference type="AlphaFoldDB" id="A0AAV0LCV9"/>
<feature type="non-terminal residue" evidence="1">
    <location>
        <position position="152"/>
    </location>
</feature>
<evidence type="ECO:0000313" key="2">
    <source>
        <dbReference type="Proteomes" id="UP001154282"/>
    </source>
</evidence>
<organism evidence="1 2">
    <name type="scientific">Linum tenue</name>
    <dbReference type="NCBI Taxonomy" id="586396"/>
    <lineage>
        <taxon>Eukaryota</taxon>
        <taxon>Viridiplantae</taxon>
        <taxon>Streptophyta</taxon>
        <taxon>Embryophyta</taxon>
        <taxon>Tracheophyta</taxon>
        <taxon>Spermatophyta</taxon>
        <taxon>Magnoliopsida</taxon>
        <taxon>eudicotyledons</taxon>
        <taxon>Gunneridae</taxon>
        <taxon>Pentapetalae</taxon>
        <taxon>rosids</taxon>
        <taxon>fabids</taxon>
        <taxon>Malpighiales</taxon>
        <taxon>Linaceae</taxon>
        <taxon>Linum</taxon>
    </lineage>
</organism>
<evidence type="ECO:0000313" key="1">
    <source>
        <dbReference type="EMBL" id="CAI0432081.1"/>
    </source>
</evidence>
<accession>A0AAV0LCV9</accession>
<gene>
    <name evidence="1" type="ORF">LITE_LOCUS23274</name>
</gene>
<comment type="caution">
    <text evidence="1">The sequence shown here is derived from an EMBL/GenBank/DDBJ whole genome shotgun (WGS) entry which is preliminary data.</text>
</comment>